<reference evidence="1" key="1">
    <citation type="submission" date="2021-08" db="EMBL/GenBank/DDBJ databases">
        <title>The first chromosome-level gecko genome reveals the dynamic sex chromosomes of Neotropical dwarf geckos (Sphaerodactylidae: Sphaerodactylus).</title>
        <authorList>
            <person name="Pinto B.J."/>
            <person name="Keating S.E."/>
            <person name="Gamble T."/>
        </authorList>
    </citation>
    <scope>NUCLEOTIDE SEQUENCE</scope>
    <source>
        <strain evidence="1">TG3544</strain>
    </source>
</reference>
<accession>A0ACB8E7F6</accession>
<dbReference type="Proteomes" id="UP000827872">
    <property type="component" value="Linkage Group LG10"/>
</dbReference>
<proteinExistence type="predicted"/>
<evidence type="ECO:0000313" key="1">
    <source>
        <dbReference type="EMBL" id="KAH7988421.1"/>
    </source>
</evidence>
<comment type="caution">
    <text evidence="1">The sequence shown here is derived from an EMBL/GenBank/DDBJ whole genome shotgun (WGS) entry which is preliminary data.</text>
</comment>
<keyword evidence="2" id="KW-1185">Reference proteome</keyword>
<name>A0ACB8E7F6_9SAUR</name>
<dbReference type="EMBL" id="CM037623">
    <property type="protein sequence ID" value="KAH7988421.1"/>
    <property type="molecule type" value="Genomic_DNA"/>
</dbReference>
<gene>
    <name evidence="1" type="ORF">K3G42_016539</name>
</gene>
<protein>
    <submittedName>
        <fullName evidence="1">Uncharacterized protein</fullName>
    </submittedName>
</protein>
<organism evidence="1 2">
    <name type="scientific">Sphaerodactylus townsendi</name>
    <dbReference type="NCBI Taxonomy" id="933632"/>
    <lineage>
        <taxon>Eukaryota</taxon>
        <taxon>Metazoa</taxon>
        <taxon>Chordata</taxon>
        <taxon>Craniata</taxon>
        <taxon>Vertebrata</taxon>
        <taxon>Euteleostomi</taxon>
        <taxon>Lepidosauria</taxon>
        <taxon>Squamata</taxon>
        <taxon>Bifurcata</taxon>
        <taxon>Gekkota</taxon>
        <taxon>Sphaerodactylidae</taxon>
        <taxon>Sphaerodactylus</taxon>
    </lineage>
</organism>
<evidence type="ECO:0000313" key="2">
    <source>
        <dbReference type="Proteomes" id="UP000827872"/>
    </source>
</evidence>
<sequence length="274" mass="30700">MIPGRHFLPSRENISCSDFPAETPITLNLSHNICNTRDVNSVPQFAENLCPNFTDITAEPDKNKGLYPAGDLWPPQPICLANSVNYSLENNIPCMIQENSSIHNGFIDWNASCDGQFTSVYCPVDVNEYSAFPEENMNYQNGFPCTAEIQNTAFIDHNCQSTWSTPPNLPPPWESANYVNSTPYLSSTRSLSPMSGLFGSIWAPQSDFYESCCPVSATTQHSTQVENQAVMCKQEYYPRFNPFRAYMNLDIWTSAANRNANFPLSRDSGYCGNM</sequence>